<sequence>EGHSGDDRDNIVLEVEEEERAREGDDDGPAKVRCPAWVNPYEGKPEPTEFPGGPSDKTVLIDYGSTTHIARCVYDDFVSKNLNY</sequence>
<comment type="caution">
    <text evidence="1">The sequence shown here is derived from an EMBL/GenBank/DDBJ whole genome shotgun (WGS) entry which is preliminary data.</text>
</comment>
<reference evidence="1 2" key="1">
    <citation type="journal article" date="2018" name="Front. Plant Sci.">
        <title>Red Clover (Trifolium pratense) and Zigzag Clover (T. medium) - A Picture of Genomic Similarities and Differences.</title>
        <authorList>
            <person name="Dluhosova J."/>
            <person name="Istvanek J."/>
            <person name="Nedelnik J."/>
            <person name="Repkova J."/>
        </authorList>
    </citation>
    <scope>NUCLEOTIDE SEQUENCE [LARGE SCALE GENOMIC DNA]</scope>
    <source>
        <strain evidence="2">cv. 10/8</strain>
        <tissue evidence="1">Leaf</tissue>
    </source>
</reference>
<dbReference type="Proteomes" id="UP000265520">
    <property type="component" value="Unassembled WGS sequence"/>
</dbReference>
<name>A0A392TJV7_9FABA</name>
<evidence type="ECO:0000313" key="2">
    <source>
        <dbReference type="Proteomes" id="UP000265520"/>
    </source>
</evidence>
<organism evidence="1 2">
    <name type="scientific">Trifolium medium</name>
    <dbReference type="NCBI Taxonomy" id="97028"/>
    <lineage>
        <taxon>Eukaryota</taxon>
        <taxon>Viridiplantae</taxon>
        <taxon>Streptophyta</taxon>
        <taxon>Embryophyta</taxon>
        <taxon>Tracheophyta</taxon>
        <taxon>Spermatophyta</taxon>
        <taxon>Magnoliopsida</taxon>
        <taxon>eudicotyledons</taxon>
        <taxon>Gunneridae</taxon>
        <taxon>Pentapetalae</taxon>
        <taxon>rosids</taxon>
        <taxon>fabids</taxon>
        <taxon>Fabales</taxon>
        <taxon>Fabaceae</taxon>
        <taxon>Papilionoideae</taxon>
        <taxon>50 kb inversion clade</taxon>
        <taxon>NPAAA clade</taxon>
        <taxon>Hologalegina</taxon>
        <taxon>IRL clade</taxon>
        <taxon>Trifolieae</taxon>
        <taxon>Trifolium</taxon>
    </lineage>
</organism>
<proteinExistence type="predicted"/>
<accession>A0A392TJV7</accession>
<keyword evidence="2" id="KW-1185">Reference proteome</keyword>
<evidence type="ECO:0000313" key="1">
    <source>
        <dbReference type="EMBL" id="MCI61433.1"/>
    </source>
</evidence>
<protein>
    <submittedName>
        <fullName evidence="1">Uncharacterized protein</fullName>
    </submittedName>
</protein>
<dbReference type="EMBL" id="LXQA010599934">
    <property type="protein sequence ID" value="MCI61433.1"/>
    <property type="molecule type" value="Genomic_DNA"/>
</dbReference>
<feature type="non-terminal residue" evidence="1">
    <location>
        <position position="1"/>
    </location>
</feature>
<dbReference type="AlphaFoldDB" id="A0A392TJV7"/>